<keyword evidence="1" id="KW-0813">Transport</keyword>
<dbReference type="InterPro" id="IPR009056">
    <property type="entry name" value="Cyt_c-like_dom"/>
</dbReference>
<evidence type="ECO:0000256" key="4">
    <source>
        <dbReference type="ARBA" id="ARBA00022982"/>
    </source>
</evidence>
<feature type="compositionally biased region" description="Low complexity" evidence="7">
    <location>
        <begin position="168"/>
        <end position="183"/>
    </location>
</feature>
<keyword evidence="2 6" id="KW-0349">Heme</keyword>
<name>A0A7L6AXR4_9GAMM</name>
<evidence type="ECO:0000259" key="9">
    <source>
        <dbReference type="PROSITE" id="PS51007"/>
    </source>
</evidence>
<gene>
    <name evidence="10" type="primary">pedF</name>
    <name evidence="10" type="ORF">HZT40_22075</name>
</gene>
<feature type="domain" description="Cytochrome c" evidence="9">
    <location>
        <begin position="59"/>
        <end position="142"/>
    </location>
</feature>
<feature type="compositionally biased region" description="Basic and acidic residues" evidence="7">
    <location>
        <begin position="146"/>
        <end position="167"/>
    </location>
</feature>
<keyword evidence="5 6" id="KW-0408">Iron</keyword>
<keyword evidence="3 6" id="KW-0479">Metal-binding</keyword>
<dbReference type="PROSITE" id="PS51007">
    <property type="entry name" value="CYTC"/>
    <property type="match status" value="1"/>
</dbReference>
<evidence type="ECO:0000256" key="8">
    <source>
        <dbReference type="SAM" id="SignalP"/>
    </source>
</evidence>
<dbReference type="GO" id="GO:0046872">
    <property type="term" value="F:metal ion binding"/>
    <property type="evidence" value="ECO:0007669"/>
    <property type="project" value="UniProtKB-KW"/>
</dbReference>
<proteinExistence type="predicted"/>
<dbReference type="InterPro" id="IPR051811">
    <property type="entry name" value="Cytochrome_c550/c551-like"/>
</dbReference>
<evidence type="ECO:0000313" key="10">
    <source>
        <dbReference type="EMBL" id="QLQ33855.1"/>
    </source>
</evidence>
<dbReference type="InterPro" id="IPR036909">
    <property type="entry name" value="Cyt_c-like_dom_sf"/>
</dbReference>
<sequence>MQMLKRSFSGVMAVLAFTAATGVWAHGDVTPQPVDITGLEPIENPAVWLDTNPYSGNEKAIEIGHHAFAQNCARCHGIDAVSGGIAPDLRENLPLGEEGDEIFKERMINGAVRNGVTYMPKFEGLIAQEGLWAIRSWLESVSVDAPPKDKAKTDEAKTDETKTDAAKSDNAAATAASKTAESK</sequence>
<evidence type="ECO:0000256" key="3">
    <source>
        <dbReference type="ARBA" id="ARBA00022723"/>
    </source>
</evidence>
<dbReference type="GO" id="GO:0009055">
    <property type="term" value="F:electron transfer activity"/>
    <property type="evidence" value="ECO:0007669"/>
    <property type="project" value="InterPro"/>
</dbReference>
<organism evidence="10 11">
    <name type="scientific">Candidatus Thiothrix singaporensis</name>
    <dbReference type="NCBI Taxonomy" id="2799669"/>
    <lineage>
        <taxon>Bacteria</taxon>
        <taxon>Pseudomonadati</taxon>
        <taxon>Pseudomonadota</taxon>
        <taxon>Gammaproteobacteria</taxon>
        <taxon>Thiotrichales</taxon>
        <taxon>Thiotrichaceae</taxon>
        <taxon>Thiothrix</taxon>
    </lineage>
</organism>
<dbReference type="GO" id="GO:0020037">
    <property type="term" value="F:heme binding"/>
    <property type="evidence" value="ECO:0007669"/>
    <property type="project" value="InterPro"/>
</dbReference>
<dbReference type="KEGG" id="this:HZT40_22075"/>
<keyword evidence="4" id="KW-0249">Electron transport</keyword>
<evidence type="ECO:0000256" key="1">
    <source>
        <dbReference type="ARBA" id="ARBA00022448"/>
    </source>
</evidence>
<dbReference type="EMBL" id="CP059265">
    <property type="protein sequence ID" value="QLQ33855.1"/>
    <property type="molecule type" value="Genomic_DNA"/>
</dbReference>
<dbReference type="Proteomes" id="UP000510621">
    <property type="component" value="Chromosome"/>
</dbReference>
<dbReference type="Gene3D" id="1.10.760.10">
    <property type="entry name" value="Cytochrome c-like domain"/>
    <property type="match status" value="1"/>
</dbReference>
<feature type="region of interest" description="Disordered" evidence="7">
    <location>
        <begin position="143"/>
        <end position="183"/>
    </location>
</feature>
<evidence type="ECO:0000256" key="5">
    <source>
        <dbReference type="ARBA" id="ARBA00023004"/>
    </source>
</evidence>
<dbReference type="NCBIfam" id="TIGR04494">
    <property type="entry name" value="c550_PedF"/>
    <property type="match status" value="1"/>
</dbReference>
<evidence type="ECO:0000313" key="11">
    <source>
        <dbReference type="Proteomes" id="UP000510621"/>
    </source>
</evidence>
<dbReference type="InterPro" id="IPR030991">
    <property type="entry name" value="c550_proteobact"/>
</dbReference>
<reference evidence="10" key="1">
    <citation type="submission" date="2020-06" db="EMBL/GenBank/DDBJ databases">
        <title>Analysis procedures for assessing recovery of high quality, complete, closed genomes from Nanopore long read metagenome sequencing.</title>
        <authorList>
            <person name="Bessarab I."/>
            <person name="Arumugam K."/>
            <person name="Haryono M."/>
            <person name="Liu X."/>
            <person name="Roy S."/>
            <person name="Zuniga-Montanez R.E."/>
            <person name="Qiu G."/>
            <person name="Drautz-Moses D.I."/>
            <person name="Law Y.Y."/>
            <person name="Wuertz S."/>
            <person name="Lauro F.M."/>
            <person name="Huson D.H."/>
            <person name="Williams R.B."/>
        </authorList>
    </citation>
    <scope>NUCLEOTIDE SEQUENCE [LARGE SCALE GENOMIC DNA]</scope>
    <source>
        <strain evidence="10">SSD2</strain>
    </source>
</reference>
<accession>A0A7L6AXR4</accession>
<protein>
    <submittedName>
        <fullName evidence="10">Cytochrome c-550 PedF</fullName>
    </submittedName>
</protein>
<dbReference type="PANTHER" id="PTHR37823">
    <property type="entry name" value="CYTOCHROME C-553-LIKE"/>
    <property type="match status" value="1"/>
</dbReference>
<feature type="signal peptide" evidence="8">
    <location>
        <begin position="1"/>
        <end position="25"/>
    </location>
</feature>
<evidence type="ECO:0000256" key="7">
    <source>
        <dbReference type="SAM" id="MobiDB-lite"/>
    </source>
</evidence>
<dbReference type="PANTHER" id="PTHR37823:SF4">
    <property type="entry name" value="MENAQUINOL-CYTOCHROME C REDUCTASE CYTOCHROME B_C SUBUNIT"/>
    <property type="match status" value="1"/>
</dbReference>
<dbReference type="AlphaFoldDB" id="A0A7L6AXR4"/>
<keyword evidence="8" id="KW-0732">Signal</keyword>
<feature type="chain" id="PRO_5029474007" evidence="8">
    <location>
        <begin position="26"/>
        <end position="183"/>
    </location>
</feature>
<dbReference type="SUPFAM" id="SSF46626">
    <property type="entry name" value="Cytochrome c"/>
    <property type="match status" value="1"/>
</dbReference>
<dbReference type="Pfam" id="PF13442">
    <property type="entry name" value="Cytochrome_CBB3"/>
    <property type="match status" value="1"/>
</dbReference>
<evidence type="ECO:0000256" key="2">
    <source>
        <dbReference type="ARBA" id="ARBA00022617"/>
    </source>
</evidence>
<keyword evidence="11" id="KW-1185">Reference proteome</keyword>
<evidence type="ECO:0000256" key="6">
    <source>
        <dbReference type="PROSITE-ProRule" id="PRU00433"/>
    </source>
</evidence>